<organism evidence="10 11">
    <name type="scientific">Nonomuraea ferruginea</name>
    <dbReference type="NCBI Taxonomy" id="46174"/>
    <lineage>
        <taxon>Bacteria</taxon>
        <taxon>Bacillati</taxon>
        <taxon>Actinomycetota</taxon>
        <taxon>Actinomycetes</taxon>
        <taxon>Streptosporangiales</taxon>
        <taxon>Streptosporangiaceae</taxon>
        <taxon>Nonomuraea</taxon>
    </lineage>
</organism>
<dbReference type="CDD" id="cd03257">
    <property type="entry name" value="ABC_NikE_OppD_transporters"/>
    <property type="match status" value="2"/>
</dbReference>
<keyword evidence="6 10" id="KW-0067">ATP-binding</keyword>
<sequence>MTLLDIRDLKVAIGSVQALAGVDLTVARGEVVGLVGESGGGKSMIARSVVGLLPDGARATGQVLFEDRDVLTMDAAALAAHRGAGAAICFQNPRGALSPTRVIGRQLTDRLVTHQGMDASQARSAAVDLFESVGIRAAARRFGSYPHELSGGQAQRVMISLATGCAPGLLIADEPTTGLDVTLTREILLRFREAADEEGRGVLLISHDLASIARICDRLVVLNAGAIVEHGPTTAILTTPAAPYTRTLLAAVPTLPTPTPHPAESGESGEAREAGEAGQAGQAAGSADCADPADRARPVGAGVSAESGESGESVPSAGSGDEVVRVEDAHVVYGSRFGAGGHHALRGVSLTVRAGETVGVVGESGSGKSTLARLMLGMITPSRGVVTLAGQEPSRLRGRELRALRCRAQLVFQDPIGSLSPRRTVADAVAEPLRAAGVKAPERARRVAAVLERMGLDGTYAERRPHELSGGQAQRVGIARALAGEPDLIVFDEPTSALDVTVQAQILKVIGEVTAERGRGSVFISHDLATVRGFCDRVVVLYLGRIVEEGPVEEVFARPRHPYTMALLAAVPSLDGEEETGRVRLTKDPEEAAAGGGCALAPRCPFAEDACRTEEQELRTLGRARVACRRAGALPDLEGPER</sequence>
<keyword evidence="3" id="KW-0813">Transport</keyword>
<evidence type="ECO:0000256" key="5">
    <source>
        <dbReference type="ARBA" id="ARBA00022741"/>
    </source>
</evidence>
<dbReference type="NCBIfam" id="NF008453">
    <property type="entry name" value="PRK11308.1"/>
    <property type="match status" value="2"/>
</dbReference>
<dbReference type="SMART" id="SM00382">
    <property type="entry name" value="AAA"/>
    <property type="match status" value="2"/>
</dbReference>
<dbReference type="RefSeq" id="WP_271276383.1">
    <property type="nucleotide sequence ID" value="NZ_BAABFD010000010.1"/>
</dbReference>
<feature type="compositionally biased region" description="Low complexity" evidence="8">
    <location>
        <begin position="276"/>
        <end position="290"/>
    </location>
</feature>
<feature type="region of interest" description="Disordered" evidence="8">
    <location>
        <begin position="253"/>
        <end position="321"/>
    </location>
</feature>
<dbReference type="PROSITE" id="PS00211">
    <property type="entry name" value="ABC_TRANSPORTER_1"/>
    <property type="match status" value="2"/>
</dbReference>
<dbReference type="PANTHER" id="PTHR43297">
    <property type="entry name" value="OLIGOPEPTIDE TRANSPORT ATP-BINDING PROTEIN APPD"/>
    <property type="match status" value="1"/>
</dbReference>
<dbReference type="EMBL" id="JAPNUD010000026">
    <property type="protein sequence ID" value="MDA0641547.1"/>
    <property type="molecule type" value="Genomic_DNA"/>
</dbReference>
<reference evidence="10 11" key="1">
    <citation type="submission" date="2022-11" db="EMBL/GenBank/DDBJ databases">
        <title>Nonomuraea corallina sp. nov., a new species of the genus Nonomuraea isolated from sea side sediment in Thai sea.</title>
        <authorList>
            <person name="Ngamcharungchit C."/>
            <person name="Matsumoto A."/>
            <person name="Suriyachadkun C."/>
            <person name="Panbangred W."/>
            <person name="Inahashi Y."/>
            <person name="Intra B."/>
        </authorList>
    </citation>
    <scope>NUCLEOTIDE SEQUENCE [LARGE SCALE GENOMIC DNA]</scope>
    <source>
        <strain evidence="10 11">DSM 43553</strain>
    </source>
</reference>
<dbReference type="PROSITE" id="PS50893">
    <property type="entry name" value="ABC_TRANSPORTER_2"/>
    <property type="match status" value="2"/>
</dbReference>
<comment type="caution">
    <text evidence="10">The sequence shown here is derived from an EMBL/GenBank/DDBJ whole genome shotgun (WGS) entry which is preliminary data.</text>
</comment>
<accession>A0ABT4SWD6</accession>
<dbReference type="Proteomes" id="UP001212498">
    <property type="component" value="Unassembled WGS sequence"/>
</dbReference>
<evidence type="ECO:0000256" key="6">
    <source>
        <dbReference type="ARBA" id="ARBA00022840"/>
    </source>
</evidence>
<keyword evidence="11" id="KW-1185">Reference proteome</keyword>
<dbReference type="InterPro" id="IPR027417">
    <property type="entry name" value="P-loop_NTPase"/>
</dbReference>
<evidence type="ECO:0000256" key="4">
    <source>
        <dbReference type="ARBA" id="ARBA00022475"/>
    </source>
</evidence>
<keyword evidence="4" id="KW-1003">Cell membrane</keyword>
<evidence type="ECO:0000256" key="2">
    <source>
        <dbReference type="ARBA" id="ARBA00005417"/>
    </source>
</evidence>
<dbReference type="InterPro" id="IPR013563">
    <property type="entry name" value="Oligopep_ABC_C"/>
</dbReference>
<dbReference type="GO" id="GO:0005524">
    <property type="term" value="F:ATP binding"/>
    <property type="evidence" value="ECO:0007669"/>
    <property type="project" value="UniProtKB-KW"/>
</dbReference>
<evidence type="ECO:0000313" key="11">
    <source>
        <dbReference type="Proteomes" id="UP001212498"/>
    </source>
</evidence>
<evidence type="ECO:0000313" key="10">
    <source>
        <dbReference type="EMBL" id="MDA0641547.1"/>
    </source>
</evidence>
<evidence type="ECO:0000256" key="3">
    <source>
        <dbReference type="ARBA" id="ARBA00022448"/>
    </source>
</evidence>
<name>A0ABT4SWD6_9ACTN</name>
<dbReference type="PANTHER" id="PTHR43297:SF2">
    <property type="entry name" value="DIPEPTIDE TRANSPORT ATP-BINDING PROTEIN DPPD"/>
    <property type="match status" value="1"/>
</dbReference>
<dbReference type="InterPro" id="IPR050388">
    <property type="entry name" value="ABC_Ni/Peptide_Import"/>
</dbReference>
<dbReference type="Gene3D" id="3.40.50.300">
    <property type="entry name" value="P-loop containing nucleotide triphosphate hydrolases"/>
    <property type="match status" value="2"/>
</dbReference>
<evidence type="ECO:0000256" key="8">
    <source>
        <dbReference type="SAM" id="MobiDB-lite"/>
    </source>
</evidence>
<feature type="compositionally biased region" description="Low complexity" evidence="8">
    <location>
        <begin position="298"/>
        <end position="320"/>
    </location>
</feature>
<keyword evidence="7" id="KW-0472">Membrane</keyword>
<comment type="subcellular location">
    <subcellularLocation>
        <location evidence="1">Cell membrane</location>
        <topology evidence="1">Peripheral membrane protein</topology>
    </subcellularLocation>
</comment>
<gene>
    <name evidence="10" type="ORF">OUY24_13040</name>
</gene>
<dbReference type="NCBIfam" id="TIGR01727">
    <property type="entry name" value="oligo_HPY"/>
    <property type="match status" value="1"/>
</dbReference>
<dbReference type="SUPFAM" id="SSF52540">
    <property type="entry name" value="P-loop containing nucleoside triphosphate hydrolases"/>
    <property type="match status" value="2"/>
</dbReference>
<dbReference type="InterPro" id="IPR003439">
    <property type="entry name" value="ABC_transporter-like_ATP-bd"/>
</dbReference>
<feature type="domain" description="ABC transporter" evidence="9">
    <location>
        <begin position="4"/>
        <end position="249"/>
    </location>
</feature>
<dbReference type="Pfam" id="PF00005">
    <property type="entry name" value="ABC_tran"/>
    <property type="match status" value="2"/>
</dbReference>
<protein>
    <submittedName>
        <fullName evidence="10">ABC transporter ATP-binding protein</fullName>
    </submittedName>
</protein>
<proteinExistence type="inferred from homology"/>
<keyword evidence="5" id="KW-0547">Nucleotide-binding</keyword>
<dbReference type="Pfam" id="PF08352">
    <property type="entry name" value="oligo_HPY"/>
    <property type="match status" value="2"/>
</dbReference>
<feature type="domain" description="ABC transporter" evidence="9">
    <location>
        <begin position="324"/>
        <end position="568"/>
    </location>
</feature>
<evidence type="ECO:0000256" key="1">
    <source>
        <dbReference type="ARBA" id="ARBA00004202"/>
    </source>
</evidence>
<dbReference type="NCBIfam" id="NF007739">
    <property type="entry name" value="PRK10419.1"/>
    <property type="match status" value="2"/>
</dbReference>
<evidence type="ECO:0000259" key="9">
    <source>
        <dbReference type="PROSITE" id="PS50893"/>
    </source>
</evidence>
<comment type="similarity">
    <text evidence="2">Belongs to the ABC transporter superfamily.</text>
</comment>
<dbReference type="InterPro" id="IPR003593">
    <property type="entry name" value="AAA+_ATPase"/>
</dbReference>
<evidence type="ECO:0000256" key="7">
    <source>
        <dbReference type="ARBA" id="ARBA00023136"/>
    </source>
</evidence>
<dbReference type="InterPro" id="IPR017871">
    <property type="entry name" value="ABC_transporter-like_CS"/>
</dbReference>